<reference evidence="1 2" key="1">
    <citation type="submission" date="2019-03" db="EMBL/GenBank/DDBJ databases">
        <title>Reclassification of Micrococcus aloeverae and Micrococcus yunnanensis as later heterotypic synonyms of Micrococcus luteus.</title>
        <authorList>
            <person name="Huang C.-H."/>
        </authorList>
    </citation>
    <scope>NUCLEOTIDE SEQUENCE [LARGE SCALE GENOMIC DNA]</scope>
    <source>
        <strain evidence="1 2">BCRC 12151</strain>
    </source>
</reference>
<evidence type="ECO:0008006" key="3">
    <source>
        <dbReference type="Google" id="ProtNLM"/>
    </source>
</evidence>
<organism evidence="1 2">
    <name type="scientific">Micrococcus lylae</name>
    <dbReference type="NCBI Taxonomy" id="1273"/>
    <lineage>
        <taxon>Bacteria</taxon>
        <taxon>Bacillati</taxon>
        <taxon>Actinomycetota</taxon>
        <taxon>Actinomycetes</taxon>
        <taxon>Micrococcales</taxon>
        <taxon>Micrococcaceae</taxon>
        <taxon>Micrococcus</taxon>
    </lineage>
</organism>
<evidence type="ECO:0000313" key="2">
    <source>
        <dbReference type="Proteomes" id="UP000297477"/>
    </source>
</evidence>
<accession>A0ABY2JZI3</accession>
<name>A0ABY2JZI3_9MICC</name>
<dbReference type="Proteomes" id="UP000297477">
    <property type="component" value="Unassembled WGS sequence"/>
</dbReference>
<gene>
    <name evidence="1" type="ORF">E4A49_06400</name>
</gene>
<protein>
    <recommendedName>
        <fullName evidence="3">Lipoprotein</fullName>
    </recommendedName>
</protein>
<proteinExistence type="predicted"/>
<keyword evidence="2" id="KW-1185">Reference proteome</keyword>
<dbReference type="EMBL" id="SPKT01000010">
    <property type="protein sequence ID" value="TFH99272.1"/>
    <property type="molecule type" value="Genomic_DNA"/>
</dbReference>
<comment type="caution">
    <text evidence="1">The sequence shown here is derived from an EMBL/GenBank/DDBJ whole genome shotgun (WGS) entry which is preliminary data.</text>
</comment>
<sequence>MGLAGCGSAGCGPHAAARRAAAAGCGLAGCGGGRVRAMGASARCRPVHRLRIIGASGVHRVQC</sequence>
<evidence type="ECO:0000313" key="1">
    <source>
        <dbReference type="EMBL" id="TFH99272.1"/>
    </source>
</evidence>